<dbReference type="AlphaFoldDB" id="A0A7N2M4Y9"/>
<evidence type="ECO:0000259" key="1">
    <source>
        <dbReference type="Pfam" id="PF00931"/>
    </source>
</evidence>
<dbReference type="GO" id="GO:0043531">
    <property type="term" value="F:ADP binding"/>
    <property type="evidence" value="ECO:0007669"/>
    <property type="project" value="InterPro"/>
</dbReference>
<organism evidence="3 4">
    <name type="scientific">Quercus lobata</name>
    <name type="common">Valley oak</name>
    <dbReference type="NCBI Taxonomy" id="97700"/>
    <lineage>
        <taxon>Eukaryota</taxon>
        <taxon>Viridiplantae</taxon>
        <taxon>Streptophyta</taxon>
        <taxon>Embryophyta</taxon>
        <taxon>Tracheophyta</taxon>
        <taxon>Spermatophyta</taxon>
        <taxon>Magnoliopsida</taxon>
        <taxon>eudicotyledons</taxon>
        <taxon>Gunneridae</taxon>
        <taxon>Pentapetalae</taxon>
        <taxon>rosids</taxon>
        <taxon>fabids</taxon>
        <taxon>Fagales</taxon>
        <taxon>Fagaceae</taxon>
        <taxon>Quercus</taxon>
    </lineage>
</organism>
<reference evidence="3 4" key="1">
    <citation type="journal article" date="2016" name="G3 (Bethesda)">
        <title>First Draft Assembly and Annotation of the Genome of a California Endemic Oak Quercus lobata Nee (Fagaceae).</title>
        <authorList>
            <person name="Sork V.L."/>
            <person name="Fitz-Gibbon S.T."/>
            <person name="Puiu D."/>
            <person name="Crepeau M."/>
            <person name="Gugger P.F."/>
            <person name="Sherman R."/>
            <person name="Stevens K."/>
            <person name="Langley C.H."/>
            <person name="Pellegrini M."/>
            <person name="Salzberg S.L."/>
        </authorList>
    </citation>
    <scope>NUCLEOTIDE SEQUENCE [LARGE SCALE GENOMIC DNA]</scope>
    <source>
        <strain evidence="3 4">cv. SW786</strain>
    </source>
</reference>
<dbReference type="InParanoid" id="A0A7N2M4Y9"/>
<dbReference type="Pfam" id="PF00931">
    <property type="entry name" value="NB-ARC"/>
    <property type="match status" value="1"/>
</dbReference>
<dbReference type="CDD" id="cd00267">
    <property type="entry name" value="ABC_ATPase"/>
    <property type="match status" value="1"/>
</dbReference>
<sequence>MWRTALCEAANLSGWDSKNSRDDSELVQSIVEDISKSILNKMPLSVSKYPVGINSRVEDVLKSLNIESNDDIRILGIYGLGGVGKTTIAKAIYNRTSYHFKAKIFLENVREKSITKGIIHLQETLLSEMLKSRNLKVHNISRGTNMIIESLCSKRVLIILDDVDNSDQIEKLLGKCDWFASGSRIIMTTRDKRLLDTLGNGVSTYRVKELNRNEAIELFSKHAFRSDKPSENYLKLVNQVICYAQGLPLALVVMGVDLYGRTELEWESALNKYEKNSQ</sequence>
<dbReference type="GO" id="GO:0006952">
    <property type="term" value="P:defense response"/>
    <property type="evidence" value="ECO:0007669"/>
    <property type="project" value="InterPro"/>
</dbReference>
<dbReference type="Pfam" id="PF01582">
    <property type="entry name" value="TIR"/>
    <property type="match status" value="1"/>
</dbReference>
<dbReference type="Gene3D" id="3.40.50.10140">
    <property type="entry name" value="Toll/interleukin-1 receptor homology (TIR) domain"/>
    <property type="match status" value="1"/>
</dbReference>
<dbReference type="PRINTS" id="PR00364">
    <property type="entry name" value="DISEASERSIST"/>
</dbReference>
<feature type="domain" description="NB-ARC" evidence="1">
    <location>
        <begin position="56"/>
        <end position="227"/>
    </location>
</feature>
<dbReference type="EnsemblPlants" id="QL07p040351:mrna">
    <property type="protein sequence ID" value="QL07p040351:mrna"/>
    <property type="gene ID" value="QL07p040351"/>
</dbReference>
<dbReference type="InterPro" id="IPR035897">
    <property type="entry name" value="Toll_tir_struct_dom_sf"/>
</dbReference>
<dbReference type="InterPro" id="IPR044974">
    <property type="entry name" value="Disease_R_plants"/>
</dbReference>
<dbReference type="OMA" id="TELEWES"/>
<evidence type="ECO:0000259" key="2">
    <source>
        <dbReference type="Pfam" id="PF01582"/>
    </source>
</evidence>
<dbReference type="Gene3D" id="1.10.8.430">
    <property type="entry name" value="Helical domain of apoptotic protease-activating factors"/>
    <property type="match status" value="1"/>
</dbReference>
<dbReference type="InterPro" id="IPR042197">
    <property type="entry name" value="Apaf_helical"/>
</dbReference>
<keyword evidence="4" id="KW-1185">Reference proteome</keyword>
<dbReference type="PANTHER" id="PTHR11017">
    <property type="entry name" value="LEUCINE-RICH REPEAT-CONTAINING PROTEIN"/>
    <property type="match status" value="1"/>
</dbReference>
<dbReference type="InterPro" id="IPR002182">
    <property type="entry name" value="NB-ARC"/>
</dbReference>
<dbReference type="PANTHER" id="PTHR11017:SF479">
    <property type="entry name" value="DISEASE RESISTANCE PROTEIN (TIR-NBS-LRR CLASS) FAMILY"/>
    <property type="match status" value="1"/>
</dbReference>
<dbReference type="SUPFAM" id="SSF52540">
    <property type="entry name" value="P-loop containing nucleoside triphosphate hydrolases"/>
    <property type="match status" value="1"/>
</dbReference>
<name>A0A7N2M4Y9_QUELO</name>
<evidence type="ECO:0000313" key="4">
    <source>
        <dbReference type="Proteomes" id="UP000594261"/>
    </source>
</evidence>
<proteinExistence type="predicted"/>
<protein>
    <submittedName>
        <fullName evidence="3">Uncharacterized protein</fullName>
    </submittedName>
</protein>
<dbReference type="Gramene" id="QL07p040351:mrna">
    <property type="protein sequence ID" value="QL07p040351:mrna"/>
    <property type="gene ID" value="QL07p040351"/>
</dbReference>
<dbReference type="Gene3D" id="3.40.50.300">
    <property type="entry name" value="P-loop containing nucleotide triphosphate hydrolases"/>
    <property type="match status" value="1"/>
</dbReference>
<dbReference type="InterPro" id="IPR027417">
    <property type="entry name" value="P-loop_NTPase"/>
</dbReference>
<reference evidence="3" key="2">
    <citation type="submission" date="2021-01" db="UniProtKB">
        <authorList>
            <consortium name="EnsemblPlants"/>
        </authorList>
    </citation>
    <scope>IDENTIFICATION</scope>
</reference>
<dbReference type="InterPro" id="IPR000157">
    <property type="entry name" value="TIR_dom"/>
</dbReference>
<feature type="domain" description="TIR" evidence="2">
    <location>
        <begin position="2"/>
        <end position="42"/>
    </location>
</feature>
<evidence type="ECO:0000313" key="3">
    <source>
        <dbReference type="EnsemblPlants" id="QL07p040351:mrna"/>
    </source>
</evidence>
<dbReference type="Proteomes" id="UP000594261">
    <property type="component" value="Chromosome 7"/>
</dbReference>
<accession>A0A7N2M4Y9</accession>
<dbReference type="GO" id="GO:0007165">
    <property type="term" value="P:signal transduction"/>
    <property type="evidence" value="ECO:0007669"/>
    <property type="project" value="InterPro"/>
</dbReference>
<dbReference type="EMBL" id="LRBV02000007">
    <property type="status" value="NOT_ANNOTATED_CDS"/>
    <property type="molecule type" value="Genomic_DNA"/>
</dbReference>